<dbReference type="AlphaFoldDB" id="A0A4U0GWY9"/>
<dbReference type="EMBL" id="SUKA01000006">
    <property type="protein sequence ID" value="TJY63623.1"/>
    <property type="molecule type" value="Genomic_DNA"/>
</dbReference>
<evidence type="ECO:0000256" key="4">
    <source>
        <dbReference type="ARBA" id="ARBA00022692"/>
    </source>
</evidence>
<dbReference type="InterPro" id="IPR036942">
    <property type="entry name" value="Beta-barrel_TonB_sf"/>
</dbReference>
<gene>
    <name evidence="10" type="ORF">FAZ19_18805</name>
</gene>
<organism evidence="10 11">
    <name type="scientific">Sphingobacterium alkalisoli</name>
    <dbReference type="NCBI Taxonomy" id="1874115"/>
    <lineage>
        <taxon>Bacteria</taxon>
        <taxon>Pseudomonadati</taxon>
        <taxon>Bacteroidota</taxon>
        <taxon>Sphingobacteriia</taxon>
        <taxon>Sphingobacteriales</taxon>
        <taxon>Sphingobacteriaceae</taxon>
        <taxon>Sphingobacterium</taxon>
    </lineage>
</organism>
<protein>
    <submittedName>
        <fullName evidence="10">TonB-dependent receptor</fullName>
    </submittedName>
</protein>
<dbReference type="NCBIfam" id="TIGR04057">
    <property type="entry name" value="SusC_RagA_signa"/>
    <property type="match status" value="1"/>
</dbReference>
<keyword evidence="6 7" id="KW-0998">Cell outer membrane</keyword>
<evidence type="ECO:0000256" key="7">
    <source>
        <dbReference type="PROSITE-ProRule" id="PRU01360"/>
    </source>
</evidence>
<dbReference type="InterPro" id="IPR037066">
    <property type="entry name" value="Plug_dom_sf"/>
</dbReference>
<comment type="similarity">
    <text evidence="7">Belongs to the TonB-dependent receptor family.</text>
</comment>
<name>A0A4U0GWY9_9SPHI</name>
<evidence type="ECO:0000313" key="11">
    <source>
        <dbReference type="Proteomes" id="UP000309872"/>
    </source>
</evidence>
<dbReference type="Gene3D" id="2.40.170.20">
    <property type="entry name" value="TonB-dependent receptor, beta-barrel domain"/>
    <property type="match status" value="1"/>
</dbReference>
<dbReference type="FunFam" id="2.170.130.10:FF:000008">
    <property type="entry name" value="SusC/RagA family TonB-linked outer membrane protein"/>
    <property type="match status" value="1"/>
</dbReference>
<keyword evidence="2 7" id="KW-0813">Transport</keyword>
<evidence type="ECO:0000256" key="6">
    <source>
        <dbReference type="ARBA" id="ARBA00023237"/>
    </source>
</evidence>
<dbReference type="InterPro" id="IPR008969">
    <property type="entry name" value="CarboxyPept-like_regulatory"/>
</dbReference>
<feature type="region of interest" description="Disordered" evidence="8">
    <location>
        <begin position="543"/>
        <end position="564"/>
    </location>
</feature>
<keyword evidence="5 7" id="KW-0472">Membrane</keyword>
<dbReference type="InterPro" id="IPR023996">
    <property type="entry name" value="TonB-dep_OMP_SusC/RagA"/>
</dbReference>
<dbReference type="InterPro" id="IPR012910">
    <property type="entry name" value="Plug_dom"/>
</dbReference>
<dbReference type="SUPFAM" id="SSF49464">
    <property type="entry name" value="Carboxypeptidase regulatory domain-like"/>
    <property type="match status" value="1"/>
</dbReference>
<dbReference type="SUPFAM" id="SSF56935">
    <property type="entry name" value="Porins"/>
    <property type="match status" value="1"/>
</dbReference>
<keyword evidence="10" id="KW-0675">Receptor</keyword>
<dbReference type="InterPro" id="IPR039426">
    <property type="entry name" value="TonB-dep_rcpt-like"/>
</dbReference>
<dbReference type="RefSeq" id="WP_136822297.1">
    <property type="nucleotide sequence ID" value="NZ_BMJX01000006.1"/>
</dbReference>
<evidence type="ECO:0000313" key="10">
    <source>
        <dbReference type="EMBL" id="TJY63623.1"/>
    </source>
</evidence>
<dbReference type="PROSITE" id="PS52016">
    <property type="entry name" value="TONB_DEPENDENT_REC_3"/>
    <property type="match status" value="1"/>
</dbReference>
<dbReference type="GO" id="GO:0009279">
    <property type="term" value="C:cell outer membrane"/>
    <property type="evidence" value="ECO:0007669"/>
    <property type="project" value="UniProtKB-SubCell"/>
</dbReference>
<evidence type="ECO:0000256" key="3">
    <source>
        <dbReference type="ARBA" id="ARBA00022452"/>
    </source>
</evidence>
<feature type="domain" description="TonB-dependent receptor plug" evidence="9">
    <location>
        <begin position="184"/>
        <end position="290"/>
    </location>
</feature>
<dbReference type="Pfam" id="PF13715">
    <property type="entry name" value="CarbopepD_reg_2"/>
    <property type="match status" value="1"/>
</dbReference>
<dbReference type="OrthoDB" id="9768177at2"/>
<keyword evidence="3 7" id="KW-1134">Transmembrane beta strand</keyword>
<dbReference type="Pfam" id="PF07715">
    <property type="entry name" value="Plug"/>
    <property type="match status" value="1"/>
</dbReference>
<evidence type="ECO:0000256" key="8">
    <source>
        <dbReference type="SAM" id="MobiDB-lite"/>
    </source>
</evidence>
<evidence type="ECO:0000259" key="9">
    <source>
        <dbReference type="Pfam" id="PF07715"/>
    </source>
</evidence>
<evidence type="ECO:0000256" key="1">
    <source>
        <dbReference type="ARBA" id="ARBA00004571"/>
    </source>
</evidence>
<dbReference type="Gene3D" id="2.170.130.10">
    <property type="entry name" value="TonB-dependent receptor, plug domain"/>
    <property type="match status" value="1"/>
</dbReference>
<keyword evidence="4 7" id="KW-0812">Transmembrane</keyword>
<comment type="subcellular location">
    <subcellularLocation>
        <location evidence="1 7">Cell outer membrane</location>
        <topology evidence="1 7">Multi-pass membrane protein</topology>
    </subcellularLocation>
</comment>
<sequence>MNRLKLCEFQDLHPLCAIGCLELNDPQGLRQRKRSGAGSLPLHIFKSGITLFFLTTVCFSPTYGSNARLTKHPVPTPNSMAAIFPSAEQQKNIDVSGTVTDVNGVALAGVSVSVKETDRTVVTDAKGAYTLSGVPQNAVLIFISVGFNTQEITVGNRSKVDVVMLESSTHIEEVVAIGYGTIRRKDLTGSVASINADKLKDLPTVSVLQAISGRLPGVHVTVTEGSPDADIKVRVRGGSSITQDNSPLYIVDGFRVANINDIPMTDIETIDVLKDAASTAIYGSEGANGVILITTKSGRGGRAQITFSSYAAMSNVYNLTEVLSPYEYVYWQRELDPSTANNNSFNSMYGLWDDIDIYKSKAGINWQDRLYGNTGIQQSDNVGLSGGDSDGTLNYNLNYTRDGEDYIMLNSAYQRDYVSAKLNKKISKNLSFEFNSRMSNTVITGPSISNGRKLREAVKYAPVRSLASLTEDALGGAEDMTSAEALSSLQDPVVNVVNEYKDQNRFNATFNTGLNWNIIRGLRFSTKGSFAFNKDFTDNIWVRGTGQSSSNGGQPVARREDQKGTQWSIQNVLTYDLDLQDGKHRLTVVGGQELTNNQRNNMLLESKFYPHDFTPDDVLAMWNYGTPQPTYTTIGEPSRVSSFFSRVNYTFNDRYIFTFTGRADGKNVFAPGNQWGFFPGAALAWRFSEEQFMENTKLWLSDAKLRLSRGAVGNARVGSYWRQEYGFVTAGNQLYYINETPQSALRTQNTLKNESLTWESTVSTNLGLDLSFLNSRFNLTVDAYSNITNDLILQVPLPSSSGYGQQYQNVGSTANKGLEFGASAILLEKKDFKLSADFNISFNRNKVRSLIDGLSEMNTPASAWLDFGRDDFRAIVGQPVGLMYGFVSDGYYTFDDFTFDYDQNRWMLNEGIVDASHVMSRSGNYFGPGHIKLKKMGGEGEVVSLDDDRVVIGRAQPKHTGGFMLNSQFKGFDLAAMFNWSYGNDIYNADKVDFTAYEGSKRYQNISNDMRLSERFTTIDPQTGVNIMFGNNADPILFQELNEGKTMWNPAAANGRVLTDWAVEDGSFLRLSNLTLGYTLPSHIAGRLLMRQLRVYVAAYNLHVWTNYTGQDPEVDTQRNPLTPGVGYSAYPKSKKVLFGLNVTF</sequence>
<reference evidence="10 11" key="1">
    <citation type="submission" date="2019-04" db="EMBL/GenBank/DDBJ databases">
        <title>Sphingobacterium olei sp. nov., isolated from oil-contaminated soil.</title>
        <authorList>
            <person name="Liu B."/>
        </authorList>
    </citation>
    <scope>NUCLEOTIDE SEQUENCE [LARGE SCALE GENOMIC DNA]</scope>
    <source>
        <strain evidence="10 11">Y3L14</strain>
    </source>
</reference>
<keyword evidence="11" id="KW-1185">Reference proteome</keyword>
<dbReference type="NCBIfam" id="TIGR04056">
    <property type="entry name" value="OMP_RagA_SusC"/>
    <property type="match status" value="1"/>
</dbReference>
<dbReference type="InterPro" id="IPR023997">
    <property type="entry name" value="TonB-dep_OMP_SusC/RagA_CS"/>
</dbReference>
<dbReference type="Gene3D" id="2.60.40.1120">
    <property type="entry name" value="Carboxypeptidase-like, regulatory domain"/>
    <property type="match status" value="1"/>
</dbReference>
<evidence type="ECO:0000256" key="5">
    <source>
        <dbReference type="ARBA" id="ARBA00023136"/>
    </source>
</evidence>
<evidence type="ECO:0000256" key="2">
    <source>
        <dbReference type="ARBA" id="ARBA00022448"/>
    </source>
</evidence>
<dbReference type="Proteomes" id="UP000309872">
    <property type="component" value="Unassembled WGS sequence"/>
</dbReference>
<accession>A0A4U0GWY9</accession>
<comment type="caution">
    <text evidence="10">The sequence shown here is derived from an EMBL/GenBank/DDBJ whole genome shotgun (WGS) entry which is preliminary data.</text>
</comment>
<proteinExistence type="inferred from homology"/>